<evidence type="ECO:0000313" key="1">
    <source>
        <dbReference type="EMBL" id="RUT10001.1"/>
    </source>
</evidence>
<evidence type="ECO:0000313" key="2">
    <source>
        <dbReference type="Proteomes" id="UP000271624"/>
    </source>
</evidence>
<comment type="caution">
    <text evidence="1">The sequence shown here is derived from an EMBL/GenBank/DDBJ whole genome shotgun (WGS) entry which is preliminary data.</text>
</comment>
<accession>A0A3S1ASS3</accession>
<reference evidence="1" key="2">
    <citation type="journal article" date="2019" name="Genome Biol. Evol.">
        <title>Day and night: Metabolic profiles and evolutionary relationships of six axenic non-marine cyanobacteria.</title>
        <authorList>
            <person name="Will S.E."/>
            <person name="Henke P."/>
            <person name="Boedeker C."/>
            <person name="Huang S."/>
            <person name="Brinkmann H."/>
            <person name="Rohde M."/>
            <person name="Jarek M."/>
            <person name="Friedl T."/>
            <person name="Seufert S."/>
            <person name="Schumacher M."/>
            <person name="Overmann J."/>
            <person name="Neumann-Schaal M."/>
            <person name="Petersen J."/>
        </authorList>
    </citation>
    <scope>NUCLEOTIDE SEQUENCE [LARGE SCALE GENOMIC DNA]</scope>
    <source>
        <strain evidence="1">PCC 7102</strain>
    </source>
</reference>
<dbReference type="Proteomes" id="UP000271624">
    <property type="component" value="Unassembled WGS sequence"/>
</dbReference>
<dbReference type="EMBL" id="RSCL01000001">
    <property type="protein sequence ID" value="RUT10001.1"/>
    <property type="molecule type" value="Genomic_DNA"/>
</dbReference>
<organism evidence="1 2">
    <name type="scientific">Dulcicalothrix desertica PCC 7102</name>
    <dbReference type="NCBI Taxonomy" id="232991"/>
    <lineage>
        <taxon>Bacteria</taxon>
        <taxon>Bacillati</taxon>
        <taxon>Cyanobacteriota</taxon>
        <taxon>Cyanophyceae</taxon>
        <taxon>Nostocales</taxon>
        <taxon>Calotrichaceae</taxon>
        <taxon>Dulcicalothrix</taxon>
    </lineage>
</organism>
<keyword evidence="2" id="KW-1185">Reference proteome</keyword>
<dbReference type="AlphaFoldDB" id="A0A3S1ASS3"/>
<sequence>MKAGIKRIETTLHNLVPQSTTQEIHQGAPSPALSFEINASRQTTHTQLEQEVISKVTEISNQNISDPNIFNPHTHESVQAFSVESTQDDEWKAPDLPKFKTPAFTSHRNGANPALASNLLSEIQQIVTGWQVELQTVIRQIQDVYIEGPIVNGWLESQSVQATDATIGTAALRHAEVDRLMDYVEEICATHGQTKSKESLRTGYRLCGLDAAGKVWSRPCPPEQVANVSMAIARYQKLRHLLERKQYLENRLSQLSETLVMLHGHLQSP</sequence>
<dbReference type="OrthoDB" id="508532at2"/>
<dbReference type="RefSeq" id="WP_127078507.1">
    <property type="nucleotide sequence ID" value="NZ_RSCL01000001.1"/>
</dbReference>
<name>A0A3S1ASS3_9CYAN</name>
<reference evidence="1" key="1">
    <citation type="submission" date="2018-12" db="EMBL/GenBank/DDBJ databases">
        <authorList>
            <person name="Will S."/>
            <person name="Neumann-Schaal M."/>
            <person name="Henke P."/>
        </authorList>
    </citation>
    <scope>NUCLEOTIDE SEQUENCE</scope>
    <source>
        <strain evidence="1">PCC 7102</strain>
    </source>
</reference>
<proteinExistence type="predicted"/>
<gene>
    <name evidence="1" type="ORF">DSM106972_004960</name>
</gene>
<protein>
    <submittedName>
        <fullName evidence="1">Uncharacterized protein</fullName>
    </submittedName>
</protein>